<evidence type="ECO:0000259" key="5">
    <source>
        <dbReference type="PROSITE" id="PS50109"/>
    </source>
</evidence>
<dbReference type="PANTHER" id="PTHR43547:SF2">
    <property type="entry name" value="HYBRID SIGNAL TRANSDUCTION HISTIDINE KINASE C"/>
    <property type="match status" value="1"/>
</dbReference>
<sequence length="1058" mass="120422">MERSFTARVRYHFILYLLLPWYASIANGQPVYFRHYQVEDGLANNTVFSVFQDSRGFMWFGTKEGLNRFDGVTFRAFDMKQQGQQDIKEFVYCIVEGIHRTLWTGTRKGLYEFDPRTENFSLLDGTKGREILDIKSDGKGKIWFTSDLQLYCYDEGSGQLRHYGMDSLKIAAICLTETQTLWACSLDGYLFRYDAGKDTFHCMNSVLPPHEQRPNEINRIFSTASGQLLIGSIRGLTAYDPERHTYRPLLGLPVQKKPVYVRDILAFSKDEYWIASESGLYSINTKTGHTVNMRQQDANPYAISDNAAYTLYKDREGGIWCGTYFGGLNYYHSRHSYFKKYFRSSGSSGLSGNAVRELCADGEGHLWIGTEDAGLNRLDMHTGEVTRFTSPETVSSTNIHALLIDGHELWVGTFQQGLDVLDRHTGKRLRHYNAAPAVNGLKSNFIISACRTQHGDMLFGTSHGIYRYHRPTDRFTLVKGFPESIYVFSLYEDGMGVIWAGTIGHGLYFHNPRTGVSGNFSYDARNNQSLSSNSVSGISEDSEQQLWVSTEGGGVCRLDKTRRHFTRFNTGSGLPGDMVYKVLEDKNKQLWISTSKGLARYNPARDNWKIYTQAHGLLTDQFNYSSGYRDASGTLYFGSVRGLISFNPDFAATDKINPAVYFTNFQVHNQDLPAGSSALRQNISFTDTIRLKYDQSSFAISFAALTYVASDMTPYAYQLDGADKSWTYLPGNRKVYYTNLPPGDYTFRVRTVNSEGDWLNEERRLLILISPPWWLSRTAYGVYLLLVLSLIYLGVTAYHRRQKEKHRRKLALFEQEKEKEIYKAKIEFFTNVAHEIRTPLTLIKGPLEMVIDDAGDQPKLRKRLKSIERNTERLVALTDQLLDFRKTENQDFSLSFVQVNVPRLVQANYEAFMHAAQQKKLSFTLQLPEKSFHAFIDTEAFQKILSNLIGNAVKYAAEKVVIHVASPSEDVFRIAISNDGPLIPWAFREKIFEPFFRADTTHQPGSGIGLSLARVLTRLHNGTLELQQAGDGMNLFVLSLPVHQQIEFKLNAVQKKST</sequence>
<evidence type="ECO:0000313" key="7">
    <source>
        <dbReference type="Proteomes" id="UP000503144"/>
    </source>
</evidence>
<reference evidence="7" key="1">
    <citation type="submission" date="2020-04" db="EMBL/GenBank/DDBJ databases">
        <authorList>
            <person name="Kittiwongwattana C."/>
        </authorList>
    </citation>
    <scope>NUCLEOTIDE SEQUENCE [LARGE SCALE GENOMIC DNA]</scope>
    <source>
        <strain evidence="7">1303</strain>
    </source>
</reference>
<dbReference type="Gene3D" id="1.10.287.130">
    <property type="match status" value="1"/>
</dbReference>
<dbReference type="PRINTS" id="PR00344">
    <property type="entry name" value="BCTRLSENSOR"/>
</dbReference>
<dbReference type="Pfam" id="PF00512">
    <property type="entry name" value="HisKA"/>
    <property type="match status" value="1"/>
</dbReference>
<evidence type="ECO:0000256" key="4">
    <source>
        <dbReference type="SAM" id="Phobius"/>
    </source>
</evidence>
<dbReference type="Gene3D" id="2.130.10.10">
    <property type="entry name" value="YVTN repeat-like/Quinoprotein amine dehydrogenase"/>
    <property type="match status" value="2"/>
</dbReference>
<dbReference type="EC" id="2.7.13.3" evidence="2"/>
<proteinExistence type="predicted"/>
<dbReference type="Pfam" id="PF07495">
    <property type="entry name" value="Y_Y_Y"/>
    <property type="match status" value="1"/>
</dbReference>
<comment type="catalytic activity">
    <reaction evidence="1">
        <text>ATP + protein L-histidine = ADP + protein N-phospho-L-histidine.</text>
        <dbReference type="EC" id="2.7.13.3"/>
    </reaction>
</comment>
<dbReference type="SUPFAM" id="SSF55874">
    <property type="entry name" value="ATPase domain of HSP90 chaperone/DNA topoisomerase II/histidine kinase"/>
    <property type="match status" value="1"/>
</dbReference>
<keyword evidence="4" id="KW-1133">Transmembrane helix</keyword>
<keyword evidence="3" id="KW-0597">Phosphoprotein</keyword>
<dbReference type="CDD" id="cd00082">
    <property type="entry name" value="HisKA"/>
    <property type="match status" value="1"/>
</dbReference>
<evidence type="ECO:0000256" key="2">
    <source>
        <dbReference type="ARBA" id="ARBA00012438"/>
    </source>
</evidence>
<protein>
    <recommendedName>
        <fullName evidence="2">histidine kinase</fullName>
        <ecNumber evidence="2">2.7.13.3</ecNumber>
    </recommendedName>
</protein>
<evidence type="ECO:0000256" key="1">
    <source>
        <dbReference type="ARBA" id="ARBA00000085"/>
    </source>
</evidence>
<dbReference type="InterPro" id="IPR011110">
    <property type="entry name" value="Reg_prop"/>
</dbReference>
<gene>
    <name evidence="6" type="ORF">HF324_12445</name>
</gene>
<dbReference type="SUPFAM" id="SSF69322">
    <property type="entry name" value="Tricorn protease domain 2"/>
    <property type="match status" value="1"/>
</dbReference>
<organism evidence="6 7">
    <name type="scientific">Chitinophaga oryzae</name>
    <dbReference type="NCBI Taxonomy" id="2725414"/>
    <lineage>
        <taxon>Bacteria</taxon>
        <taxon>Pseudomonadati</taxon>
        <taxon>Bacteroidota</taxon>
        <taxon>Chitinophagia</taxon>
        <taxon>Chitinophagales</taxon>
        <taxon>Chitinophagaceae</taxon>
        <taxon>Chitinophaga</taxon>
    </lineage>
</organism>
<dbReference type="InterPro" id="IPR013783">
    <property type="entry name" value="Ig-like_fold"/>
</dbReference>
<dbReference type="Gene3D" id="3.30.565.10">
    <property type="entry name" value="Histidine kinase-like ATPase, C-terminal domain"/>
    <property type="match status" value="1"/>
</dbReference>
<reference evidence="6 7" key="2">
    <citation type="submission" date="2020-09" db="EMBL/GenBank/DDBJ databases">
        <authorList>
            <person name="Kittiwongwattana C."/>
        </authorList>
    </citation>
    <scope>NUCLEOTIDE SEQUENCE [LARGE SCALE GENOMIC DNA]</scope>
    <source>
        <strain evidence="6 7">1303</strain>
    </source>
</reference>
<dbReference type="SUPFAM" id="SSF47384">
    <property type="entry name" value="Homodimeric domain of signal transducing histidine kinase"/>
    <property type="match status" value="1"/>
</dbReference>
<dbReference type="InterPro" id="IPR036890">
    <property type="entry name" value="HATPase_C_sf"/>
</dbReference>
<evidence type="ECO:0000256" key="3">
    <source>
        <dbReference type="ARBA" id="ARBA00022553"/>
    </source>
</evidence>
<keyword evidence="6" id="KW-0418">Kinase</keyword>
<dbReference type="Proteomes" id="UP000503144">
    <property type="component" value="Chromosome"/>
</dbReference>
<accession>A0ABX6LET9</accession>
<dbReference type="SMART" id="SM00388">
    <property type="entry name" value="HisKA"/>
    <property type="match status" value="1"/>
</dbReference>
<dbReference type="InterPro" id="IPR005467">
    <property type="entry name" value="His_kinase_dom"/>
</dbReference>
<dbReference type="RefSeq" id="WP_168860756.1">
    <property type="nucleotide sequence ID" value="NZ_CP051204.2"/>
</dbReference>
<feature type="transmembrane region" description="Helical" evidence="4">
    <location>
        <begin position="780"/>
        <end position="799"/>
    </location>
</feature>
<dbReference type="SUPFAM" id="SSF63829">
    <property type="entry name" value="Calcium-dependent phosphotriesterase"/>
    <property type="match status" value="1"/>
</dbReference>
<dbReference type="Pfam" id="PF07494">
    <property type="entry name" value="Reg_prop"/>
    <property type="match status" value="5"/>
</dbReference>
<dbReference type="InterPro" id="IPR011123">
    <property type="entry name" value="Y_Y_Y"/>
</dbReference>
<name>A0ABX6LET9_9BACT</name>
<dbReference type="InterPro" id="IPR003661">
    <property type="entry name" value="HisK_dim/P_dom"/>
</dbReference>
<dbReference type="EMBL" id="CP051204">
    <property type="protein sequence ID" value="QJB38629.1"/>
    <property type="molecule type" value="Genomic_DNA"/>
</dbReference>
<dbReference type="Pfam" id="PF02518">
    <property type="entry name" value="HATPase_c"/>
    <property type="match status" value="1"/>
</dbReference>
<dbReference type="PANTHER" id="PTHR43547">
    <property type="entry name" value="TWO-COMPONENT HISTIDINE KINASE"/>
    <property type="match status" value="1"/>
</dbReference>
<keyword evidence="7" id="KW-1185">Reference proteome</keyword>
<dbReference type="SMART" id="SM00387">
    <property type="entry name" value="HATPase_c"/>
    <property type="match status" value="1"/>
</dbReference>
<dbReference type="InterPro" id="IPR015943">
    <property type="entry name" value="WD40/YVTN_repeat-like_dom_sf"/>
</dbReference>
<dbReference type="PROSITE" id="PS50109">
    <property type="entry name" value="HIS_KIN"/>
    <property type="match status" value="1"/>
</dbReference>
<dbReference type="GO" id="GO:0016301">
    <property type="term" value="F:kinase activity"/>
    <property type="evidence" value="ECO:0007669"/>
    <property type="project" value="UniProtKB-KW"/>
</dbReference>
<feature type="domain" description="Histidine kinase" evidence="5">
    <location>
        <begin position="831"/>
        <end position="1044"/>
    </location>
</feature>
<dbReference type="InterPro" id="IPR004358">
    <property type="entry name" value="Sig_transdc_His_kin-like_C"/>
</dbReference>
<keyword evidence="4" id="KW-0472">Membrane</keyword>
<keyword evidence="6" id="KW-0808">Transferase</keyword>
<dbReference type="InterPro" id="IPR036097">
    <property type="entry name" value="HisK_dim/P_sf"/>
</dbReference>
<keyword evidence="4" id="KW-0812">Transmembrane</keyword>
<dbReference type="Gene3D" id="2.60.40.10">
    <property type="entry name" value="Immunoglobulins"/>
    <property type="match status" value="1"/>
</dbReference>
<evidence type="ECO:0000313" key="6">
    <source>
        <dbReference type="EMBL" id="QJB38629.1"/>
    </source>
</evidence>
<dbReference type="InterPro" id="IPR003594">
    <property type="entry name" value="HATPase_dom"/>
</dbReference>